<dbReference type="NCBIfam" id="NF011658">
    <property type="entry name" value="PRK15078.1"/>
    <property type="match status" value="1"/>
</dbReference>
<dbReference type="Gene3D" id="3.30.1950.10">
    <property type="entry name" value="wza like domain"/>
    <property type="match status" value="1"/>
</dbReference>
<evidence type="ECO:0000256" key="7">
    <source>
        <dbReference type="ARBA" id="ARBA00022729"/>
    </source>
</evidence>
<proteinExistence type="inferred from homology"/>
<dbReference type="InterPro" id="IPR040716">
    <property type="entry name" value="Wza_C"/>
</dbReference>
<dbReference type="Gene3D" id="3.10.560.10">
    <property type="entry name" value="Outer membrane lipoprotein wza domain like"/>
    <property type="match status" value="2"/>
</dbReference>
<organism evidence="18 19">
    <name type="scientific">Thalassotalea nanhaiensis</name>
    <dbReference type="NCBI Taxonomy" id="3065648"/>
    <lineage>
        <taxon>Bacteria</taxon>
        <taxon>Pseudomonadati</taxon>
        <taxon>Pseudomonadota</taxon>
        <taxon>Gammaproteobacteria</taxon>
        <taxon>Alteromonadales</taxon>
        <taxon>Colwelliaceae</taxon>
        <taxon>Thalassotalea</taxon>
    </lineage>
</organism>
<evidence type="ECO:0000256" key="4">
    <source>
        <dbReference type="ARBA" id="ARBA00022452"/>
    </source>
</evidence>
<dbReference type="InterPro" id="IPR003715">
    <property type="entry name" value="Poly_export_N"/>
</dbReference>
<dbReference type="Gene3D" id="1.20.5.70">
    <property type="match status" value="1"/>
</dbReference>
<evidence type="ECO:0000256" key="6">
    <source>
        <dbReference type="ARBA" id="ARBA00022692"/>
    </source>
</evidence>
<sequence length="372" mass="40735">MNTFKHLTSSLLLLTLTACTIPGGHIEGVSVNDQEELSEDEQFDITDQVNTILITPTVLGSIKGTEPTASQNPALEKQLANYSYTVDIGDVLNIIVYDHPELTIPAGQFRDPEQMGNLVDAQGNIFFPFIGQLHVAGNSVATIREALTLKLRRYLEDPQIDVKVAAYRSKRTYVTGAVMQPTVMPIGNVPVTLLDAINGAGGIKDDADWRSVILTRDSKDERLDLYALYQKGDMSQNRLLKHNDIIHVPRNDATKVFVMGEVKRAATLPIHRSGLTLAEALGNVGGFNEMTADASGIFILRASTDENKIADVYQLDASNAAALILATQFQLKPLDLVYVTSAPIARWNKVISLLLPTVRGLDDLNDLEQDLN</sequence>
<dbReference type="RefSeq" id="WP_348388784.1">
    <property type="nucleotide sequence ID" value="NZ_CP134146.1"/>
</dbReference>
<keyword evidence="9" id="KW-0406">Ion transport</keyword>
<keyword evidence="11" id="KW-0472">Membrane</keyword>
<dbReference type="Pfam" id="PF02563">
    <property type="entry name" value="Poly_export"/>
    <property type="match status" value="1"/>
</dbReference>
<evidence type="ECO:0000256" key="8">
    <source>
        <dbReference type="ARBA" id="ARBA00023047"/>
    </source>
</evidence>
<keyword evidence="8" id="KW-0625">Polysaccharide transport</keyword>
<dbReference type="InterPro" id="IPR049712">
    <property type="entry name" value="Poly_export"/>
</dbReference>
<protein>
    <submittedName>
        <fullName evidence="18">Polysaccharide export protein</fullName>
    </submittedName>
</protein>
<evidence type="ECO:0000259" key="17">
    <source>
        <dbReference type="Pfam" id="PF22461"/>
    </source>
</evidence>
<evidence type="ECO:0000256" key="13">
    <source>
        <dbReference type="ARBA" id="ARBA00023237"/>
    </source>
</evidence>
<comment type="similarity">
    <text evidence="2">Belongs to the BexD/CtrA/VexA family.</text>
</comment>
<evidence type="ECO:0000256" key="12">
    <source>
        <dbReference type="ARBA" id="ARBA00023139"/>
    </source>
</evidence>
<dbReference type="InterPro" id="IPR054765">
    <property type="entry name" value="SLBB_dom"/>
</dbReference>
<dbReference type="EMBL" id="CP134146">
    <property type="protein sequence ID" value="WNC69641.1"/>
    <property type="molecule type" value="Genomic_DNA"/>
</dbReference>
<keyword evidence="7" id="KW-0732">Signal</keyword>
<keyword evidence="5" id="KW-0762">Sugar transport</keyword>
<keyword evidence="6" id="KW-0812">Transmembrane</keyword>
<reference evidence="19" key="1">
    <citation type="submission" date="2023-09" db="EMBL/GenBank/DDBJ databases">
        <authorList>
            <person name="Li S."/>
            <person name="Li X."/>
            <person name="Zhang C."/>
            <person name="Zhao Z."/>
        </authorList>
    </citation>
    <scope>NUCLEOTIDE SEQUENCE [LARGE SCALE GENOMIC DNA]</scope>
    <source>
        <strain evidence="19">SQ345</strain>
    </source>
</reference>
<feature type="domain" description="Polysaccharide export protein N-terminal" evidence="15">
    <location>
        <begin position="80"/>
        <end position="164"/>
    </location>
</feature>
<feature type="domain" description="SLBB" evidence="17">
    <location>
        <begin position="255"/>
        <end position="339"/>
    </location>
</feature>
<keyword evidence="4" id="KW-1134">Transmembrane beta strand</keyword>
<evidence type="ECO:0000256" key="2">
    <source>
        <dbReference type="ARBA" id="ARBA00009450"/>
    </source>
</evidence>
<evidence type="ECO:0000256" key="3">
    <source>
        <dbReference type="ARBA" id="ARBA00022448"/>
    </source>
</evidence>
<dbReference type="Pfam" id="PF18412">
    <property type="entry name" value="Wza_C"/>
    <property type="match status" value="1"/>
</dbReference>
<evidence type="ECO:0000256" key="5">
    <source>
        <dbReference type="ARBA" id="ARBA00022597"/>
    </source>
</evidence>
<evidence type="ECO:0000256" key="11">
    <source>
        <dbReference type="ARBA" id="ARBA00023136"/>
    </source>
</evidence>
<name>A0ABY9TLN6_9GAMM</name>
<evidence type="ECO:0000313" key="19">
    <source>
        <dbReference type="Proteomes" id="UP001248581"/>
    </source>
</evidence>
<dbReference type="Proteomes" id="UP001248581">
    <property type="component" value="Chromosome"/>
</dbReference>
<accession>A0ABY9TLN6</accession>
<evidence type="ECO:0000256" key="9">
    <source>
        <dbReference type="ARBA" id="ARBA00023065"/>
    </source>
</evidence>
<dbReference type="PROSITE" id="PS51257">
    <property type="entry name" value="PROKAR_LIPOPROTEIN"/>
    <property type="match status" value="1"/>
</dbReference>
<dbReference type="PANTHER" id="PTHR33619:SF3">
    <property type="entry name" value="POLYSACCHARIDE EXPORT PROTEIN GFCE-RELATED"/>
    <property type="match status" value="1"/>
</dbReference>
<comment type="subcellular location">
    <subcellularLocation>
        <location evidence="1">Cell outer membrane</location>
        <topology evidence="1">Multi-pass membrane protein</topology>
    </subcellularLocation>
</comment>
<evidence type="ECO:0000313" key="18">
    <source>
        <dbReference type="EMBL" id="WNC69641.1"/>
    </source>
</evidence>
<gene>
    <name evidence="18" type="ORF">RI845_05695</name>
</gene>
<keyword evidence="19" id="KW-1185">Reference proteome</keyword>
<keyword evidence="13" id="KW-0998">Cell outer membrane</keyword>
<evidence type="ECO:0000256" key="10">
    <source>
        <dbReference type="ARBA" id="ARBA00023114"/>
    </source>
</evidence>
<dbReference type="Pfam" id="PF22461">
    <property type="entry name" value="SLBB_2"/>
    <property type="match status" value="2"/>
</dbReference>
<feature type="domain" description="SLBB" evidence="17">
    <location>
        <begin position="170"/>
        <end position="248"/>
    </location>
</feature>
<evidence type="ECO:0000259" key="16">
    <source>
        <dbReference type="Pfam" id="PF18412"/>
    </source>
</evidence>
<feature type="domain" description="Outer-membrane lipoprotein Wza C-terminal" evidence="16">
    <location>
        <begin position="342"/>
        <end position="367"/>
    </location>
</feature>
<evidence type="ECO:0000256" key="1">
    <source>
        <dbReference type="ARBA" id="ARBA00004571"/>
    </source>
</evidence>
<keyword evidence="10" id="KW-0626">Porin</keyword>
<evidence type="ECO:0000256" key="14">
    <source>
        <dbReference type="ARBA" id="ARBA00023288"/>
    </source>
</evidence>
<evidence type="ECO:0000259" key="15">
    <source>
        <dbReference type="Pfam" id="PF02563"/>
    </source>
</evidence>
<keyword evidence="14" id="KW-0449">Lipoprotein</keyword>
<keyword evidence="12" id="KW-0564">Palmitate</keyword>
<dbReference type="PANTHER" id="PTHR33619">
    <property type="entry name" value="POLYSACCHARIDE EXPORT PROTEIN GFCE-RELATED"/>
    <property type="match status" value="1"/>
</dbReference>
<keyword evidence="3" id="KW-0813">Transport</keyword>